<feature type="transmembrane region" description="Helical" evidence="5">
    <location>
        <begin position="223"/>
        <end position="256"/>
    </location>
</feature>
<evidence type="ECO:0000256" key="2">
    <source>
        <dbReference type="ARBA" id="ARBA00022692"/>
    </source>
</evidence>
<dbReference type="InterPro" id="IPR000515">
    <property type="entry name" value="MetI-like"/>
</dbReference>
<protein>
    <submittedName>
        <fullName evidence="7">Peptide ABC transporter permease</fullName>
    </submittedName>
</protein>
<dbReference type="SUPFAM" id="SSF161098">
    <property type="entry name" value="MetI-like"/>
    <property type="match status" value="1"/>
</dbReference>
<evidence type="ECO:0000256" key="5">
    <source>
        <dbReference type="RuleBase" id="RU363032"/>
    </source>
</evidence>
<evidence type="ECO:0000313" key="7">
    <source>
        <dbReference type="EMBL" id="PRH88347.1"/>
    </source>
</evidence>
<dbReference type="Proteomes" id="UP000237682">
    <property type="component" value="Unassembled WGS sequence"/>
</dbReference>
<dbReference type="RefSeq" id="WP_105860699.1">
    <property type="nucleotide sequence ID" value="NZ_PUEJ01000002.1"/>
</dbReference>
<evidence type="ECO:0000256" key="1">
    <source>
        <dbReference type="ARBA" id="ARBA00004651"/>
    </source>
</evidence>
<dbReference type="GO" id="GO:0055085">
    <property type="term" value="P:transmembrane transport"/>
    <property type="evidence" value="ECO:0007669"/>
    <property type="project" value="InterPro"/>
</dbReference>
<keyword evidence="5" id="KW-0813">Transport</keyword>
<feature type="transmembrane region" description="Helical" evidence="5">
    <location>
        <begin position="179"/>
        <end position="203"/>
    </location>
</feature>
<keyword evidence="3 5" id="KW-1133">Transmembrane helix</keyword>
<accession>A0A2S9QG63</accession>
<evidence type="ECO:0000256" key="4">
    <source>
        <dbReference type="ARBA" id="ARBA00023136"/>
    </source>
</evidence>
<name>A0A2S9QG63_9HYPH</name>
<dbReference type="OrthoDB" id="9766870at2"/>
<organism evidence="7 8">
    <name type="scientific">Labrys okinawensis</name>
    <dbReference type="NCBI Taxonomy" id="346911"/>
    <lineage>
        <taxon>Bacteria</taxon>
        <taxon>Pseudomonadati</taxon>
        <taxon>Pseudomonadota</taxon>
        <taxon>Alphaproteobacteria</taxon>
        <taxon>Hyphomicrobiales</taxon>
        <taxon>Xanthobacteraceae</taxon>
        <taxon>Labrys</taxon>
    </lineage>
</organism>
<keyword evidence="8" id="KW-1185">Reference proteome</keyword>
<dbReference type="EMBL" id="PUEJ01000002">
    <property type="protein sequence ID" value="PRH88347.1"/>
    <property type="molecule type" value="Genomic_DNA"/>
</dbReference>
<feature type="domain" description="ABC transmembrane type-1" evidence="6">
    <location>
        <begin position="175"/>
        <end position="367"/>
    </location>
</feature>
<feature type="transmembrane region" description="Helical" evidence="5">
    <location>
        <begin position="294"/>
        <end position="321"/>
    </location>
</feature>
<dbReference type="PROSITE" id="PS50928">
    <property type="entry name" value="ABC_TM1"/>
    <property type="match status" value="1"/>
</dbReference>
<dbReference type="Pfam" id="PF00528">
    <property type="entry name" value="BPD_transp_1"/>
    <property type="match status" value="1"/>
</dbReference>
<feature type="transmembrane region" description="Helical" evidence="5">
    <location>
        <begin position="32"/>
        <end position="52"/>
    </location>
</feature>
<comment type="caution">
    <text evidence="7">The sequence shown here is derived from an EMBL/GenBank/DDBJ whole genome shotgun (WGS) entry which is preliminary data.</text>
</comment>
<proteinExistence type="inferred from homology"/>
<evidence type="ECO:0000259" key="6">
    <source>
        <dbReference type="PROSITE" id="PS50928"/>
    </source>
</evidence>
<feature type="transmembrane region" description="Helical" evidence="5">
    <location>
        <begin position="341"/>
        <end position="363"/>
    </location>
</feature>
<dbReference type="Gene3D" id="1.10.3720.10">
    <property type="entry name" value="MetI-like"/>
    <property type="match status" value="1"/>
</dbReference>
<comment type="subcellular location">
    <subcellularLocation>
        <location evidence="1 5">Cell membrane</location>
        <topology evidence="1 5">Multi-pass membrane protein</topology>
    </subcellularLocation>
</comment>
<dbReference type="CDD" id="cd06261">
    <property type="entry name" value="TM_PBP2"/>
    <property type="match status" value="1"/>
</dbReference>
<evidence type="ECO:0000313" key="8">
    <source>
        <dbReference type="Proteomes" id="UP000237682"/>
    </source>
</evidence>
<sequence length="377" mass="41429">MEAAIQTRRGWLKLSPLNRRRLNNFKANRRGYWSFWLFLALFILSLFAEFIANEKPLLIIDKGQVFTPVFVDYDETDLGGDLPGPANFRDPYLVKLLADRGAFVLWAPIRYGPQTINKNPPAGGVPSPPTWALGDDQCREAALAVGGTTCRDIEWNWLGTDDTGRDVLARIIYGTRISLLFGLILTFFSSLIGVAAGAVQGYFGGWVDLIFQRAIEIWTSIPSLYLLIIISAVLAPGFWVLLGILLLFSWMALVAVVRAEFLRARNLEYVRAAKALGLSDTTIMIKHLLPNATVATLTMLPFILSGAISTLTALDYLGLGLPPGTASLGELLKQAQARPNAYWLTISGFTVTALLLSLLILVGEAVRDALDPRKTFG</sequence>
<dbReference type="PANTHER" id="PTHR30325">
    <property type="entry name" value="MEMBRANE COMPONENT OF ABC TRANSPORTER"/>
    <property type="match status" value="1"/>
</dbReference>
<keyword evidence="4 5" id="KW-0472">Membrane</keyword>
<dbReference type="PANTHER" id="PTHR30325:SF0">
    <property type="entry name" value="INNER MEMBRANE ABC TRANSPORTER PERMEASE PROTEIN YEJE"/>
    <property type="match status" value="1"/>
</dbReference>
<evidence type="ECO:0000256" key="3">
    <source>
        <dbReference type="ARBA" id="ARBA00022989"/>
    </source>
</evidence>
<reference evidence="7 8" key="1">
    <citation type="submission" date="2018-02" db="EMBL/GenBank/DDBJ databases">
        <title>Whole genome sequencing of endophytic bacterium.</title>
        <authorList>
            <person name="Eedara R."/>
            <person name="Podile A.R."/>
        </authorList>
    </citation>
    <scope>NUCLEOTIDE SEQUENCE [LARGE SCALE GENOMIC DNA]</scope>
    <source>
        <strain evidence="7 8">RP1T</strain>
    </source>
</reference>
<comment type="similarity">
    <text evidence="5">Belongs to the binding-protein-dependent transport system permease family.</text>
</comment>
<gene>
    <name evidence="7" type="ORF">C5L14_03625</name>
</gene>
<dbReference type="InterPro" id="IPR035906">
    <property type="entry name" value="MetI-like_sf"/>
</dbReference>
<dbReference type="GO" id="GO:0005886">
    <property type="term" value="C:plasma membrane"/>
    <property type="evidence" value="ECO:0007669"/>
    <property type="project" value="UniProtKB-SubCell"/>
</dbReference>
<dbReference type="GO" id="GO:0042884">
    <property type="term" value="P:microcin transport"/>
    <property type="evidence" value="ECO:0007669"/>
    <property type="project" value="TreeGrafter"/>
</dbReference>
<dbReference type="AlphaFoldDB" id="A0A2S9QG63"/>
<keyword evidence="2 5" id="KW-0812">Transmembrane</keyword>